<organism evidence="1 2">
    <name type="scientific">Basidiobolus ranarum</name>
    <dbReference type="NCBI Taxonomy" id="34480"/>
    <lineage>
        <taxon>Eukaryota</taxon>
        <taxon>Fungi</taxon>
        <taxon>Fungi incertae sedis</taxon>
        <taxon>Zoopagomycota</taxon>
        <taxon>Entomophthoromycotina</taxon>
        <taxon>Basidiobolomycetes</taxon>
        <taxon>Basidiobolales</taxon>
        <taxon>Basidiobolaceae</taxon>
        <taxon>Basidiobolus</taxon>
    </lineage>
</organism>
<reference evidence="1 2" key="1">
    <citation type="submission" date="2023-04" db="EMBL/GenBank/DDBJ databases">
        <title>Genome of Basidiobolus ranarum AG-B5.</title>
        <authorList>
            <person name="Stajich J.E."/>
            <person name="Carter-House D."/>
            <person name="Gryganskyi A."/>
        </authorList>
    </citation>
    <scope>NUCLEOTIDE SEQUENCE [LARGE SCALE GENOMIC DNA]</scope>
    <source>
        <strain evidence="1 2">AG-B5</strain>
    </source>
</reference>
<gene>
    <name evidence="1" type="ORF">K7432_011230</name>
</gene>
<protein>
    <submittedName>
        <fullName evidence="1">Uncharacterized protein</fullName>
    </submittedName>
</protein>
<dbReference type="Proteomes" id="UP001479436">
    <property type="component" value="Unassembled WGS sequence"/>
</dbReference>
<evidence type="ECO:0000313" key="2">
    <source>
        <dbReference type="Proteomes" id="UP001479436"/>
    </source>
</evidence>
<proteinExistence type="predicted"/>
<name>A0ABR2VU91_9FUNG</name>
<evidence type="ECO:0000313" key="1">
    <source>
        <dbReference type="EMBL" id="KAK9702469.1"/>
    </source>
</evidence>
<accession>A0ABR2VU91</accession>
<dbReference type="EMBL" id="JASJQH010007722">
    <property type="protein sequence ID" value="KAK9702469.1"/>
    <property type="molecule type" value="Genomic_DNA"/>
</dbReference>
<sequence>MTDILWKSQRNGVVAEEVDHKAEQQSLLDLRTWRKLGGLALEPSLEDEYLNSNEEIPEVILKSARKYLDSSSKSQLTKSS</sequence>
<comment type="caution">
    <text evidence="1">The sequence shown here is derived from an EMBL/GenBank/DDBJ whole genome shotgun (WGS) entry which is preliminary data.</text>
</comment>
<keyword evidence="2" id="KW-1185">Reference proteome</keyword>